<gene>
    <name evidence="3" type="ORF">UFOVP1156_11</name>
    <name evidence="4" type="ORF">UFOVP1346_55</name>
    <name evidence="2" type="ORF">UFOVP921_35</name>
</gene>
<dbReference type="InterPro" id="IPR041329">
    <property type="entry name" value="YubB_C"/>
</dbReference>
<name>A0A6J5QRZ8_9CAUD</name>
<evidence type="ECO:0000313" key="4">
    <source>
        <dbReference type="EMBL" id="CAB4200666.1"/>
    </source>
</evidence>
<evidence type="ECO:0000259" key="1">
    <source>
        <dbReference type="Pfam" id="PF18406"/>
    </source>
</evidence>
<reference evidence="3" key="1">
    <citation type="submission" date="2020-05" db="EMBL/GenBank/DDBJ databases">
        <authorList>
            <person name="Chiriac C."/>
            <person name="Salcher M."/>
            <person name="Ghai R."/>
            <person name="Kavagutti S V."/>
        </authorList>
    </citation>
    <scope>NUCLEOTIDE SEQUENCE</scope>
</reference>
<accession>A0A6J5QRZ8</accession>
<evidence type="ECO:0000313" key="3">
    <source>
        <dbReference type="EMBL" id="CAB4187280.1"/>
    </source>
</evidence>
<dbReference type="EMBL" id="LR797103">
    <property type="protein sequence ID" value="CAB4187280.1"/>
    <property type="molecule type" value="Genomic_DNA"/>
</dbReference>
<proteinExistence type="predicted"/>
<dbReference type="EMBL" id="LR796875">
    <property type="protein sequence ID" value="CAB4172046.1"/>
    <property type="molecule type" value="Genomic_DNA"/>
</dbReference>
<dbReference type="Pfam" id="PF18406">
    <property type="entry name" value="DUF1281_C"/>
    <property type="match status" value="1"/>
</dbReference>
<feature type="domain" description="YubB ferredoxin-like" evidence="1">
    <location>
        <begin position="76"/>
        <end position="131"/>
    </location>
</feature>
<dbReference type="Gene3D" id="3.30.70.1270">
    <property type="entry name" value="Api92-like domains"/>
    <property type="match status" value="1"/>
</dbReference>
<sequence>MPNWCQNTMVVLGTREQIEEFEKANKGKETVLTFEAAVPKPESEKDNWYNWNCEHWGTKWDACDAQVDHSDLGWECEEGEESLTYSFDTAWSDPASWFEVLGAKWPDLKLILNYVETGMDFSGQHISERKSRYTTTGSLPLSDLFACGFEARF</sequence>
<evidence type="ECO:0000313" key="2">
    <source>
        <dbReference type="EMBL" id="CAB4172046.1"/>
    </source>
</evidence>
<organism evidence="3">
    <name type="scientific">uncultured Caudovirales phage</name>
    <dbReference type="NCBI Taxonomy" id="2100421"/>
    <lineage>
        <taxon>Viruses</taxon>
        <taxon>Duplodnaviria</taxon>
        <taxon>Heunggongvirae</taxon>
        <taxon>Uroviricota</taxon>
        <taxon>Caudoviricetes</taxon>
        <taxon>Peduoviridae</taxon>
        <taxon>Maltschvirus</taxon>
        <taxon>Maltschvirus maltsch</taxon>
    </lineage>
</organism>
<protein>
    <recommendedName>
        <fullName evidence="1">YubB ferredoxin-like domain-containing protein</fullName>
    </recommendedName>
</protein>
<dbReference type="EMBL" id="LR797295">
    <property type="protein sequence ID" value="CAB4200666.1"/>
    <property type="molecule type" value="Genomic_DNA"/>
</dbReference>